<proteinExistence type="predicted"/>
<evidence type="ECO:0000256" key="9">
    <source>
        <dbReference type="SAM" id="MobiDB-lite"/>
    </source>
</evidence>
<dbReference type="InterPro" id="IPR049730">
    <property type="entry name" value="SNF2/RAD54-like_C"/>
</dbReference>
<evidence type="ECO:0000256" key="6">
    <source>
        <dbReference type="ARBA" id="ARBA00022833"/>
    </source>
</evidence>
<reference evidence="12" key="1">
    <citation type="submission" date="2023-03" db="EMBL/GenBank/DDBJ databases">
        <title>Near-Complete genome sequence of Lipomyces tetrasporous NRRL Y-64009, an oleaginous yeast capable of growing on lignocellulosic hydrolysates.</title>
        <authorList>
            <consortium name="Lawrence Berkeley National Laboratory"/>
            <person name="Jagtap S.S."/>
            <person name="Liu J.-J."/>
            <person name="Walukiewicz H.E."/>
            <person name="Pangilinan J."/>
            <person name="Lipzen A."/>
            <person name="Ahrendt S."/>
            <person name="Koriabine M."/>
            <person name="Cobaugh K."/>
            <person name="Salamov A."/>
            <person name="Yoshinaga Y."/>
            <person name="Ng V."/>
            <person name="Daum C."/>
            <person name="Grigoriev I.V."/>
            <person name="Slininger P.J."/>
            <person name="Dien B.S."/>
            <person name="Jin Y.-S."/>
            <person name="Rao C.V."/>
        </authorList>
    </citation>
    <scope>NUCLEOTIDE SEQUENCE</scope>
    <source>
        <strain evidence="12">NRRL Y-64009</strain>
    </source>
</reference>
<evidence type="ECO:0000256" key="3">
    <source>
        <dbReference type="ARBA" id="ARBA00022741"/>
    </source>
</evidence>
<dbReference type="InterPro" id="IPR027417">
    <property type="entry name" value="P-loop_NTPase"/>
</dbReference>
<dbReference type="EMBL" id="JARPMG010000002">
    <property type="protein sequence ID" value="KAJ8102583.1"/>
    <property type="molecule type" value="Genomic_DNA"/>
</dbReference>
<dbReference type="Proteomes" id="UP001217417">
    <property type="component" value="Unassembled WGS sequence"/>
</dbReference>
<dbReference type="Gene3D" id="3.40.50.10810">
    <property type="entry name" value="Tandem AAA-ATPase domain"/>
    <property type="match status" value="1"/>
</dbReference>
<feature type="compositionally biased region" description="Acidic residues" evidence="9">
    <location>
        <begin position="491"/>
        <end position="502"/>
    </location>
</feature>
<dbReference type="Pfam" id="PF00176">
    <property type="entry name" value="SNF2-rel_dom"/>
    <property type="match status" value="1"/>
</dbReference>
<dbReference type="InterPro" id="IPR001965">
    <property type="entry name" value="Znf_PHD"/>
</dbReference>
<dbReference type="Pfam" id="PF00271">
    <property type="entry name" value="Helicase_C"/>
    <property type="match status" value="1"/>
</dbReference>
<dbReference type="SUPFAM" id="SSF54160">
    <property type="entry name" value="Chromo domain-like"/>
    <property type="match status" value="2"/>
</dbReference>
<dbReference type="GO" id="GO:0000123">
    <property type="term" value="C:histone acetyltransferase complex"/>
    <property type="evidence" value="ECO:0007669"/>
    <property type="project" value="UniProtKB-ARBA"/>
</dbReference>
<feature type="compositionally biased region" description="Polar residues" evidence="9">
    <location>
        <begin position="1372"/>
        <end position="1385"/>
    </location>
</feature>
<dbReference type="Pfam" id="PF15446">
    <property type="entry name" value="zf-PHD-like"/>
    <property type="match status" value="1"/>
</dbReference>
<dbReference type="PANTHER" id="PTHR45623:SF17">
    <property type="entry name" value="CHROMODOMAIN-HELICASE-DNA-BINDING PROTEIN 3-RELATED"/>
    <property type="match status" value="1"/>
</dbReference>
<dbReference type="InterPro" id="IPR056616">
    <property type="entry name" value="Chromo_MIT1"/>
</dbReference>
<keyword evidence="8" id="KW-0539">Nucleus</keyword>
<dbReference type="GO" id="GO:0140658">
    <property type="term" value="F:ATP-dependent chromatin remodeler activity"/>
    <property type="evidence" value="ECO:0007669"/>
    <property type="project" value="TreeGrafter"/>
</dbReference>
<keyword evidence="13" id="KW-1185">Reference proteome</keyword>
<dbReference type="SUPFAM" id="SSF52540">
    <property type="entry name" value="P-loop containing nucleoside triphosphate hydrolases"/>
    <property type="match status" value="2"/>
</dbReference>
<dbReference type="InterPro" id="IPR041684">
    <property type="entry name" value="Znf-PHD-like"/>
</dbReference>
<gene>
    <name evidence="12" type="ORF">POJ06DRAFT_245072</name>
</gene>
<dbReference type="Pfam" id="PF18585">
    <property type="entry name" value="zf-CCCH_6"/>
    <property type="match status" value="1"/>
</dbReference>
<evidence type="ECO:0000256" key="5">
    <source>
        <dbReference type="ARBA" id="ARBA00022801"/>
    </source>
</evidence>
<dbReference type="GO" id="GO:0008270">
    <property type="term" value="F:zinc ion binding"/>
    <property type="evidence" value="ECO:0007669"/>
    <property type="project" value="UniProtKB-KW"/>
</dbReference>
<organism evidence="12 13">
    <name type="scientific">Lipomyces tetrasporus</name>
    <dbReference type="NCBI Taxonomy" id="54092"/>
    <lineage>
        <taxon>Eukaryota</taxon>
        <taxon>Fungi</taxon>
        <taxon>Dikarya</taxon>
        <taxon>Ascomycota</taxon>
        <taxon>Saccharomycotina</taxon>
        <taxon>Lipomycetes</taxon>
        <taxon>Lipomycetales</taxon>
        <taxon>Lipomycetaceae</taxon>
        <taxon>Lipomyces</taxon>
    </lineage>
</organism>
<evidence type="ECO:0000256" key="7">
    <source>
        <dbReference type="ARBA" id="ARBA00022840"/>
    </source>
</evidence>
<dbReference type="GeneID" id="80881753"/>
<dbReference type="GO" id="GO:0005634">
    <property type="term" value="C:nucleus"/>
    <property type="evidence" value="ECO:0007669"/>
    <property type="project" value="UniProtKB-SubCell"/>
</dbReference>
<dbReference type="GO" id="GO:0016887">
    <property type="term" value="F:ATP hydrolysis activity"/>
    <property type="evidence" value="ECO:0007669"/>
    <property type="project" value="TreeGrafter"/>
</dbReference>
<evidence type="ECO:0000256" key="8">
    <source>
        <dbReference type="ARBA" id="ARBA00023242"/>
    </source>
</evidence>
<dbReference type="SMART" id="SM00487">
    <property type="entry name" value="DEXDc"/>
    <property type="match status" value="1"/>
</dbReference>
<evidence type="ECO:0000313" key="13">
    <source>
        <dbReference type="Proteomes" id="UP001217417"/>
    </source>
</evidence>
<keyword evidence="7" id="KW-0067">ATP-binding</keyword>
<evidence type="ECO:0000259" key="11">
    <source>
        <dbReference type="PROSITE" id="PS51194"/>
    </source>
</evidence>
<feature type="region of interest" description="Disordered" evidence="9">
    <location>
        <begin position="161"/>
        <end position="358"/>
    </location>
</feature>
<dbReference type="PROSITE" id="PS51194">
    <property type="entry name" value="HELICASE_CTER"/>
    <property type="match status" value="1"/>
</dbReference>
<accession>A0AAD7QW75</accession>
<protein>
    <submittedName>
        <fullName evidence="12">P-loop containing nucleoside triphosphate hydrolase protein</fullName>
    </submittedName>
</protein>
<keyword evidence="3" id="KW-0547">Nucleotide-binding</keyword>
<comment type="caution">
    <text evidence="12">The sequence shown here is derived from an EMBL/GenBank/DDBJ whole genome shotgun (WGS) entry which is preliminary data.</text>
</comment>
<comment type="subcellular location">
    <subcellularLocation>
        <location evidence="1">Nucleus</location>
    </subcellularLocation>
</comment>
<dbReference type="InterPro" id="IPR014001">
    <property type="entry name" value="Helicase_ATP-bd"/>
</dbReference>
<dbReference type="InterPro" id="IPR016197">
    <property type="entry name" value="Chromo-like_dom_sf"/>
</dbReference>
<feature type="region of interest" description="Disordered" evidence="9">
    <location>
        <begin position="118"/>
        <end position="143"/>
    </location>
</feature>
<dbReference type="InterPro" id="IPR040934">
    <property type="entry name" value="Znf-CCCH_6"/>
</dbReference>
<feature type="compositionally biased region" description="Basic and acidic residues" evidence="9">
    <location>
        <begin position="185"/>
        <end position="201"/>
    </location>
</feature>
<dbReference type="InterPro" id="IPR001650">
    <property type="entry name" value="Helicase_C-like"/>
</dbReference>
<feature type="compositionally biased region" description="Basic and acidic residues" evidence="9">
    <location>
        <begin position="128"/>
        <end position="139"/>
    </location>
</feature>
<dbReference type="Pfam" id="PF23615">
    <property type="entry name" value="Chromo_MIT1"/>
    <property type="match status" value="1"/>
</dbReference>
<feature type="compositionally biased region" description="Polar residues" evidence="9">
    <location>
        <begin position="317"/>
        <end position="330"/>
    </location>
</feature>
<keyword evidence="5 12" id="KW-0378">Hydrolase</keyword>
<dbReference type="GO" id="GO:0003677">
    <property type="term" value="F:DNA binding"/>
    <property type="evidence" value="ECO:0007669"/>
    <property type="project" value="TreeGrafter"/>
</dbReference>
<dbReference type="GO" id="GO:0003682">
    <property type="term" value="F:chromatin binding"/>
    <property type="evidence" value="ECO:0007669"/>
    <property type="project" value="TreeGrafter"/>
</dbReference>
<dbReference type="CDD" id="cd18660">
    <property type="entry name" value="CD1_tandem"/>
    <property type="match status" value="1"/>
</dbReference>
<sequence length="1698" mass="191297">MSAKKNGHQDISLLNSDRMHNKVTISPSPASMEAPARDFVVLLHNQKEPRGQRYLKAETIARILHEFRNGWLEAELINGYRIVISPDRLDRYTNGMQAFERFLTSIAEAPTQYLAVRSRKKHKPISGDNRDIDDLDKTAPEGQITEADEAEMIFGKNGYNRFREDEDNDAGSEQSEGAAEAVEDAVARRESEGALSAKDEPLYPSFNRASAKTKRFTKPISESGLKKRRAGGRSRRDFSGDELNYSSENMPLGRMSALRNRPKPSYSELPLFHESSDDEPGDSESSTSNRNLLSLKSARPSAVEQSERNLKRRRAPSNDSLRSIHSMQSDHSADTSDRRSASQSKRVKISKMRSELRPGRLQPLSTAKNKKRFLPEDFDSEYSRRHIHYCDACKLDSTHIFDKGQLIHCQGCSFSYHVLCCKQPASKHVLTLVTEHLFVLQCRYCIGAETTDFGSQLCFVCGQEGLNCKKFVPFVPRLTAASSATTPSATETDENEKLEEEEITDPRMFNPERVMFRCSSCRRCAHYDHLPAIGLDESQDDEDVVSQYSEFQCPMCAAHPAKVENILAWRPLEKGLEDPSQEVSLTTVLGYKREYLVKFERQSYFHVTWVPGSWLFSTASSAQLRSFHKKHPFATYSVADAVPEDNYRIESILDVVYKGDKTRTDMKFTSKDEELNSIGEVQEVFAKWKGLSFSELFWEEPPSQSHKERYADFQEAYEDYVRGFYIHLPQSAPTDIRKFKQSAFAKHELKEQPKFIVGGTLMDYQLEGMNWLYFKWFQNKPAILADDMGLGKTIQIISYLSILFHVHGIWPVLVVAPQSTVPNWKREFRKWAPDIRCIAYNGWKEHRQIQQKYQMCVTNKKGVNDLNCHVVITSFNALMDDSSFLNRYTWQVLVVDEGQRLKSDKNMTYKSLKEMHTGHKVLLTGTPLQNNIRELFNLLQFLNPAEVDAEKLEGKYSEMSESNVVELHNLLRPYFLRRTKAEVLSHLLPQKTEIIVPVSMVTLQKRLYKSILAKNPDLLRAIVSKTNLSAKASTSNLNNIFMQLRKCLCHPYLCNQDIEQLSTDPTESLKRLTEACGKLQLLSIMLPKLIAGGHRILIFSQFVIMLDILEDFLYGMGISYARLDGSVTSQDRQQRIDAFNAEGSKISVFILSTRAGGVGINLATADTVIVYDPDFNPHQDMQALSRAHRIGQKKKVLVFNLVTRNSVEEKILEIGRKKMLLDHIVIENMGNVEEENFDLQGILRNGARLLFENNEEDIKYDSAAVDKLLARTAEEEVVSASQQREENRFGFARVWESETADLAEVNDLSETDEKKPEGDDTGFWDKVLQEREAEIRDERAARQAQFGRGKRIREAITKNHVDRAESNDDTDQQTSRPRANSSDSEASFHLSPTRVSVESEDEFQDADMDEIDLLMNLPTPSTTVPKEPTSAAILPNLATGTPPTATLPFDVRQLETEVSSPALTLSQPTTVRMVPVSASEPLVVPRNLAASRLVPPSPGPEGFVGASTPITVLQQAAATAQRESEVAAPMASAYMTLPSEPAVQSLADQMSKPGPGILIPASSTSVSQESPLVFQGGTAKLSRKNSSDVSQSVQFVTNTRMPYNPRYPFVCDGSHSTHEPGKCPLRATPVEYCPLCGYAHLAGVQICPQFLSVDQLGFLIAAVKESKEPDFFKVPALKYLTVVLEKLMSSITGRSNVH</sequence>
<feature type="domain" description="Helicase C-terminal" evidence="11">
    <location>
        <begin position="1078"/>
        <end position="1233"/>
    </location>
</feature>
<keyword evidence="6" id="KW-0862">Zinc</keyword>
<dbReference type="SMART" id="SM00249">
    <property type="entry name" value="PHD"/>
    <property type="match status" value="2"/>
</dbReference>
<feature type="compositionally biased region" description="Low complexity" evidence="9">
    <location>
        <begin position="171"/>
        <end position="180"/>
    </location>
</feature>
<feature type="compositionally biased region" description="Basic and acidic residues" evidence="9">
    <location>
        <begin position="1352"/>
        <end position="1366"/>
    </location>
</feature>
<dbReference type="InterPro" id="IPR000330">
    <property type="entry name" value="SNF2_N"/>
</dbReference>
<dbReference type="RefSeq" id="XP_056046033.1">
    <property type="nucleotide sequence ID" value="XM_056186587.1"/>
</dbReference>
<dbReference type="GO" id="GO:0042393">
    <property type="term" value="F:histone binding"/>
    <property type="evidence" value="ECO:0007669"/>
    <property type="project" value="TreeGrafter"/>
</dbReference>
<evidence type="ECO:0000256" key="1">
    <source>
        <dbReference type="ARBA" id="ARBA00004123"/>
    </source>
</evidence>
<keyword evidence="2" id="KW-0479">Metal-binding</keyword>
<evidence type="ECO:0000259" key="10">
    <source>
        <dbReference type="PROSITE" id="PS51192"/>
    </source>
</evidence>
<keyword evidence="4" id="KW-0863">Zinc-finger</keyword>
<feature type="region of interest" description="Disordered" evidence="9">
    <location>
        <begin position="1303"/>
        <end position="1323"/>
    </location>
</feature>
<dbReference type="InterPro" id="IPR038718">
    <property type="entry name" value="SNF2-like_sf"/>
</dbReference>
<dbReference type="PANTHER" id="PTHR45623">
    <property type="entry name" value="CHROMODOMAIN-HELICASE-DNA-BINDING PROTEIN 3-RELATED-RELATED"/>
    <property type="match status" value="1"/>
</dbReference>
<dbReference type="SMART" id="SM00490">
    <property type="entry name" value="HELICc"/>
    <property type="match status" value="1"/>
</dbReference>
<dbReference type="CDD" id="cd18793">
    <property type="entry name" value="SF2_C_SNF"/>
    <property type="match status" value="1"/>
</dbReference>
<dbReference type="Gene3D" id="3.40.50.300">
    <property type="entry name" value="P-loop containing nucleotide triphosphate hydrolases"/>
    <property type="match status" value="1"/>
</dbReference>
<evidence type="ECO:0000256" key="4">
    <source>
        <dbReference type="ARBA" id="ARBA00022771"/>
    </source>
</evidence>
<evidence type="ECO:0000313" key="12">
    <source>
        <dbReference type="EMBL" id="KAJ8102583.1"/>
    </source>
</evidence>
<feature type="region of interest" description="Disordered" evidence="9">
    <location>
        <begin position="1335"/>
        <end position="1401"/>
    </location>
</feature>
<dbReference type="GO" id="GO:0005524">
    <property type="term" value="F:ATP binding"/>
    <property type="evidence" value="ECO:0007669"/>
    <property type="project" value="UniProtKB-KW"/>
</dbReference>
<feature type="compositionally biased region" description="Basic and acidic residues" evidence="9">
    <location>
        <begin position="331"/>
        <end position="340"/>
    </location>
</feature>
<feature type="region of interest" description="Disordered" evidence="9">
    <location>
        <begin position="483"/>
        <end position="502"/>
    </location>
</feature>
<feature type="domain" description="Helicase ATP-binding" evidence="10">
    <location>
        <begin position="773"/>
        <end position="945"/>
    </location>
</feature>
<dbReference type="PROSITE" id="PS51192">
    <property type="entry name" value="HELICASE_ATP_BIND_1"/>
    <property type="match status" value="1"/>
</dbReference>
<name>A0AAD7QW75_9ASCO</name>
<evidence type="ECO:0000256" key="2">
    <source>
        <dbReference type="ARBA" id="ARBA00022723"/>
    </source>
</evidence>